<dbReference type="InterPro" id="IPR009071">
    <property type="entry name" value="HMG_box_dom"/>
</dbReference>
<proteinExistence type="predicted"/>
<evidence type="ECO:0000313" key="3">
    <source>
        <dbReference type="EMBL" id="KIP07702.1"/>
    </source>
</evidence>
<feature type="non-terminal residue" evidence="3">
    <location>
        <position position="1"/>
    </location>
</feature>
<dbReference type="GO" id="GO:0005634">
    <property type="term" value="C:nucleus"/>
    <property type="evidence" value="ECO:0007669"/>
    <property type="project" value="UniProtKB-UniRule"/>
</dbReference>
<dbReference type="SUPFAM" id="SSF47095">
    <property type="entry name" value="HMG-box"/>
    <property type="match status" value="1"/>
</dbReference>
<evidence type="ECO:0000259" key="2">
    <source>
        <dbReference type="PROSITE" id="PS50118"/>
    </source>
</evidence>
<keyword evidence="1" id="KW-0238">DNA-binding</keyword>
<dbReference type="Proteomes" id="UP000053257">
    <property type="component" value="Unassembled WGS sequence"/>
</dbReference>
<dbReference type="CDD" id="cd01389">
    <property type="entry name" value="HMG-box_ROX1-like"/>
    <property type="match status" value="1"/>
</dbReference>
<dbReference type="PROSITE" id="PS50118">
    <property type="entry name" value="HMG_BOX_2"/>
    <property type="match status" value="1"/>
</dbReference>
<evidence type="ECO:0000313" key="4">
    <source>
        <dbReference type="Proteomes" id="UP000053257"/>
    </source>
</evidence>
<dbReference type="InterPro" id="IPR036910">
    <property type="entry name" value="HMG_box_dom_sf"/>
</dbReference>
<accession>A0A0C3S8U0</accession>
<feature type="domain" description="HMG box" evidence="2">
    <location>
        <begin position="1"/>
        <end position="71"/>
    </location>
</feature>
<reference evidence="3 4" key="1">
    <citation type="journal article" date="2014" name="PLoS Genet.">
        <title>Analysis of the Phlebiopsis gigantea genome, transcriptome and secretome provides insight into its pioneer colonization strategies of wood.</title>
        <authorList>
            <person name="Hori C."/>
            <person name="Ishida T."/>
            <person name="Igarashi K."/>
            <person name="Samejima M."/>
            <person name="Suzuki H."/>
            <person name="Master E."/>
            <person name="Ferreira P."/>
            <person name="Ruiz-Duenas F.J."/>
            <person name="Held B."/>
            <person name="Canessa P."/>
            <person name="Larrondo L.F."/>
            <person name="Schmoll M."/>
            <person name="Druzhinina I.S."/>
            <person name="Kubicek C.P."/>
            <person name="Gaskell J.A."/>
            <person name="Kersten P."/>
            <person name="St John F."/>
            <person name="Glasner J."/>
            <person name="Sabat G."/>
            <person name="Splinter BonDurant S."/>
            <person name="Syed K."/>
            <person name="Yadav J."/>
            <person name="Mgbeahuruike A.C."/>
            <person name="Kovalchuk A."/>
            <person name="Asiegbu F.O."/>
            <person name="Lackner G."/>
            <person name="Hoffmeister D."/>
            <person name="Rencoret J."/>
            <person name="Gutierrez A."/>
            <person name="Sun H."/>
            <person name="Lindquist E."/>
            <person name="Barry K."/>
            <person name="Riley R."/>
            <person name="Grigoriev I.V."/>
            <person name="Henrissat B."/>
            <person name="Kues U."/>
            <person name="Berka R.M."/>
            <person name="Martinez A.T."/>
            <person name="Covert S.F."/>
            <person name="Blanchette R.A."/>
            <person name="Cullen D."/>
        </authorList>
    </citation>
    <scope>NUCLEOTIDE SEQUENCE [LARGE SCALE GENOMIC DNA]</scope>
    <source>
        <strain evidence="3 4">11061_1 CR5-6</strain>
    </source>
</reference>
<name>A0A0C3S8U0_PHLG1</name>
<protein>
    <recommendedName>
        <fullName evidence="2">HMG box domain-containing protein</fullName>
    </recommendedName>
</protein>
<evidence type="ECO:0000256" key="1">
    <source>
        <dbReference type="PROSITE-ProRule" id="PRU00267"/>
    </source>
</evidence>
<dbReference type="STRING" id="745531.A0A0C3S8U0"/>
<sequence>IPRPPNSFMLFRSHLLKHIIPKDMGKKQQKASRTAGKFWNDPRLPYQVKKAWEERAKVVRDWHKAKYPDYKFSPR</sequence>
<dbReference type="Gene3D" id="1.10.30.10">
    <property type="entry name" value="High mobility group box domain"/>
    <property type="match status" value="1"/>
</dbReference>
<dbReference type="HOGENOM" id="CLU_082854_6_2_1"/>
<dbReference type="OrthoDB" id="6247875at2759"/>
<gene>
    <name evidence="3" type="ORF">PHLGIDRAFT_46949</name>
</gene>
<dbReference type="EMBL" id="KN840492">
    <property type="protein sequence ID" value="KIP07702.1"/>
    <property type="molecule type" value="Genomic_DNA"/>
</dbReference>
<organism evidence="3 4">
    <name type="scientific">Phlebiopsis gigantea (strain 11061_1 CR5-6)</name>
    <name type="common">White-rot fungus</name>
    <name type="synonym">Peniophora gigantea</name>
    <dbReference type="NCBI Taxonomy" id="745531"/>
    <lineage>
        <taxon>Eukaryota</taxon>
        <taxon>Fungi</taxon>
        <taxon>Dikarya</taxon>
        <taxon>Basidiomycota</taxon>
        <taxon>Agaricomycotina</taxon>
        <taxon>Agaricomycetes</taxon>
        <taxon>Polyporales</taxon>
        <taxon>Phanerochaetaceae</taxon>
        <taxon>Phlebiopsis</taxon>
    </lineage>
</organism>
<dbReference type="SMART" id="SM00398">
    <property type="entry name" value="HMG"/>
    <property type="match status" value="1"/>
</dbReference>
<feature type="non-terminal residue" evidence="3">
    <location>
        <position position="75"/>
    </location>
</feature>
<dbReference type="AlphaFoldDB" id="A0A0C3S8U0"/>
<dbReference type="GO" id="GO:0003677">
    <property type="term" value="F:DNA binding"/>
    <property type="evidence" value="ECO:0007669"/>
    <property type="project" value="UniProtKB-UniRule"/>
</dbReference>
<dbReference type="Pfam" id="PF00505">
    <property type="entry name" value="HMG_box"/>
    <property type="match status" value="1"/>
</dbReference>
<keyword evidence="1" id="KW-0539">Nucleus</keyword>
<feature type="DNA-binding region" description="HMG box" evidence="1">
    <location>
        <begin position="1"/>
        <end position="71"/>
    </location>
</feature>
<keyword evidence="4" id="KW-1185">Reference proteome</keyword>